<proteinExistence type="predicted"/>
<keyword evidence="2" id="KW-1133">Transmembrane helix</keyword>
<name>A0A931MWX3_9HYPH</name>
<keyword evidence="4" id="KW-1185">Reference proteome</keyword>
<evidence type="ECO:0000256" key="2">
    <source>
        <dbReference type="SAM" id="Phobius"/>
    </source>
</evidence>
<dbReference type="RefSeq" id="WP_197311115.1">
    <property type="nucleotide sequence ID" value="NZ_JADZLT010000049.1"/>
</dbReference>
<organism evidence="3 4">
    <name type="scientific">Methylobrevis albus</name>
    <dbReference type="NCBI Taxonomy" id="2793297"/>
    <lineage>
        <taxon>Bacteria</taxon>
        <taxon>Pseudomonadati</taxon>
        <taxon>Pseudomonadota</taxon>
        <taxon>Alphaproteobacteria</taxon>
        <taxon>Hyphomicrobiales</taxon>
        <taxon>Pleomorphomonadaceae</taxon>
        <taxon>Methylobrevis</taxon>
    </lineage>
</organism>
<evidence type="ECO:0000313" key="4">
    <source>
        <dbReference type="Proteomes" id="UP000631694"/>
    </source>
</evidence>
<accession>A0A931MWX3</accession>
<comment type="caution">
    <text evidence="3">The sequence shown here is derived from an EMBL/GenBank/DDBJ whole genome shotgun (WGS) entry which is preliminary data.</text>
</comment>
<feature type="region of interest" description="Disordered" evidence="1">
    <location>
        <begin position="35"/>
        <end position="62"/>
    </location>
</feature>
<keyword evidence="2" id="KW-0812">Transmembrane</keyword>
<evidence type="ECO:0000313" key="3">
    <source>
        <dbReference type="EMBL" id="MBH0238073.1"/>
    </source>
</evidence>
<gene>
    <name evidence="3" type="ORF">I5731_09595</name>
</gene>
<reference evidence="3" key="1">
    <citation type="submission" date="2020-12" db="EMBL/GenBank/DDBJ databases">
        <title>Methylobrevis albus sp. nov., isolated from fresh water lack sediment.</title>
        <authorList>
            <person name="Zou Q."/>
        </authorList>
    </citation>
    <scope>NUCLEOTIDE SEQUENCE</scope>
    <source>
        <strain evidence="3">L22</strain>
    </source>
</reference>
<protein>
    <submittedName>
        <fullName evidence="3">Uncharacterized protein</fullName>
    </submittedName>
</protein>
<feature type="compositionally biased region" description="Polar residues" evidence="1">
    <location>
        <begin position="49"/>
        <end position="62"/>
    </location>
</feature>
<dbReference type="EMBL" id="JADZLT010000049">
    <property type="protein sequence ID" value="MBH0238073.1"/>
    <property type="molecule type" value="Genomic_DNA"/>
</dbReference>
<keyword evidence="2" id="KW-0472">Membrane</keyword>
<evidence type="ECO:0000256" key="1">
    <source>
        <dbReference type="SAM" id="MobiDB-lite"/>
    </source>
</evidence>
<dbReference type="Proteomes" id="UP000631694">
    <property type="component" value="Unassembled WGS sequence"/>
</dbReference>
<sequence>MPDWLLLTLGVVFGLALISLAVATAFLPELWRSRRSRPARRSSVENDPDTTVTVPNTGQSSD</sequence>
<feature type="transmembrane region" description="Helical" evidence="2">
    <location>
        <begin position="6"/>
        <end position="31"/>
    </location>
</feature>
<dbReference type="AlphaFoldDB" id="A0A931MWX3"/>